<name>A0A848EP68_MEGEL</name>
<accession>A0A848EP68</accession>
<evidence type="ECO:0000313" key="1">
    <source>
        <dbReference type="EMBL" id="NMK38741.1"/>
    </source>
</evidence>
<dbReference type="Proteomes" id="UP000536773">
    <property type="component" value="Unassembled WGS sequence"/>
</dbReference>
<dbReference type="Gene3D" id="1.10.287.850">
    <property type="entry name" value="HP0062-like domain"/>
    <property type="match status" value="1"/>
</dbReference>
<sequence length="88" mass="10648">MGAHIDPDELNRFTNRLEEYIQNVNDETDAFKRALSDVNETWNDEKYNEFEEVFTELERVVRAFTEQAEDEVPRLRRMEEDIRDYGSR</sequence>
<proteinExistence type="predicted"/>
<comment type="caution">
    <text evidence="1">The sequence shown here is derived from an EMBL/GenBank/DDBJ whole genome shotgun (WGS) entry which is preliminary data.</text>
</comment>
<dbReference type="AlphaFoldDB" id="A0A848EP68"/>
<gene>
    <name evidence="1" type="ORF">HG933_05025</name>
</gene>
<evidence type="ECO:0008006" key="3">
    <source>
        <dbReference type="Google" id="ProtNLM"/>
    </source>
</evidence>
<protein>
    <recommendedName>
        <fullName evidence="3">WXG100 family type VII secretion target</fullName>
    </recommendedName>
</protein>
<dbReference type="InterPro" id="IPR029013">
    <property type="entry name" value="HP0062-like_sf"/>
</dbReference>
<reference evidence="1 2" key="1">
    <citation type="submission" date="2020-04" db="EMBL/GenBank/DDBJ databases">
        <authorList>
            <person name="Hitch T.C.A."/>
            <person name="Wylensek D."/>
            <person name="Clavel T."/>
        </authorList>
    </citation>
    <scope>NUCLEOTIDE SEQUENCE [LARGE SCALE GENOMIC DNA]</scope>
    <source>
        <strain evidence="1 2">WCA-386-APC-2A</strain>
    </source>
</reference>
<evidence type="ECO:0000313" key="2">
    <source>
        <dbReference type="Proteomes" id="UP000536773"/>
    </source>
</evidence>
<dbReference type="SUPFAM" id="SSF158414">
    <property type="entry name" value="HP0062-like"/>
    <property type="match status" value="1"/>
</dbReference>
<organism evidence="1 2">
    <name type="scientific">Megasphaera elsdenii</name>
    <dbReference type="NCBI Taxonomy" id="907"/>
    <lineage>
        <taxon>Bacteria</taxon>
        <taxon>Bacillati</taxon>
        <taxon>Bacillota</taxon>
        <taxon>Negativicutes</taxon>
        <taxon>Veillonellales</taxon>
        <taxon>Veillonellaceae</taxon>
        <taxon>Megasphaera</taxon>
    </lineage>
</organism>
<dbReference type="EMBL" id="JABBJH010000005">
    <property type="protein sequence ID" value="NMK38741.1"/>
    <property type="molecule type" value="Genomic_DNA"/>
</dbReference>
<dbReference type="RefSeq" id="WP_169013369.1">
    <property type="nucleotide sequence ID" value="NZ_CALZUV010000057.1"/>
</dbReference>